<dbReference type="InterPro" id="IPR003593">
    <property type="entry name" value="AAA+_ATPase"/>
</dbReference>
<evidence type="ECO:0000256" key="3">
    <source>
        <dbReference type="ARBA" id="ARBA00022737"/>
    </source>
</evidence>
<evidence type="ECO:0000256" key="2">
    <source>
        <dbReference type="ARBA" id="ARBA00022490"/>
    </source>
</evidence>
<proteinExistence type="inferred from homology"/>
<evidence type="ECO:0000256" key="1">
    <source>
        <dbReference type="ARBA" id="ARBA00004496"/>
    </source>
</evidence>
<reference evidence="16" key="1">
    <citation type="submission" date="2018-06" db="EMBL/GenBank/DDBJ databases">
        <authorList>
            <consortium name="Pathogen Informatics"/>
            <person name="Doyle S."/>
        </authorList>
    </citation>
    <scope>NUCLEOTIDE SEQUENCE [LARGE SCALE GENOMIC DNA]</scope>
    <source>
        <strain evidence="16">NCTC12218</strain>
    </source>
</reference>
<dbReference type="InterPro" id="IPR027417">
    <property type="entry name" value="P-loop_NTPase"/>
</dbReference>
<keyword evidence="5" id="KW-0227">DNA damage</keyword>
<dbReference type="GO" id="GO:0005524">
    <property type="term" value="F:ATP binding"/>
    <property type="evidence" value="ECO:0007669"/>
    <property type="project" value="UniProtKB-KW"/>
</dbReference>
<keyword evidence="9" id="KW-0238">DNA-binding</keyword>
<dbReference type="Proteomes" id="UP000264146">
    <property type="component" value="Chromosome"/>
</dbReference>
<evidence type="ECO:0000256" key="4">
    <source>
        <dbReference type="ARBA" id="ARBA00022741"/>
    </source>
</evidence>
<evidence type="ECO:0000256" key="8">
    <source>
        <dbReference type="ARBA" id="ARBA00022881"/>
    </source>
</evidence>
<dbReference type="Pfam" id="PF00005">
    <property type="entry name" value="ABC_tran"/>
    <property type="match status" value="1"/>
</dbReference>
<evidence type="ECO:0000256" key="6">
    <source>
        <dbReference type="ARBA" id="ARBA00022769"/>
    </source>
</evidence>
<dbReference type="Gene3D" id="1.20.1580.10">
    <property type="entry name" value="ABC transporter ATPase like domain"/>
    <property type="match status" value="2"/>
</dbReference>
<dbReference type="PROSITE" id="PS50893">
    <property type="entry name" value="ABC_TRANSPORTER_2"/>
    <property type="match status" value="2"/>
</dbReference>
<dbReference type="PROSITE" id="PS00211">
    <property type="entry name" value="ABC_TRANSPORTER_1"/>
    <property type="match status" value="1"/>
</dbReference>
<dbReference type="PANTHER" id="PTHR43152">
    <property type="entry name" value="UVRABC SYSTEM PROTEIN A"/>
    <property type="match status" value="1"/>
</dbReference>
<dbReference type="CDD" id="cd03270">
    <property type="entry name" value="ABC_UvrA_I"/>
    <property type="match status" value="1"/>
</dbReference>
<evidence type="ECO:0000256" key="5">
    <source>
        <dbReference type="ARBA" id="ARBA00022763"/>
    </source>
</evidence>
<keyword evidence="10" id="KW-0234">DNA repair</keyword>
<dbReference type="InterPro" id="IPR003439">
    <property type="entry name" value="ABC_transporter-like_ATP-bd"/>
</dbReference>
<dbReference type="Gene3D" id="3.40.50.300">
    <property type="entry name" value="P-loop containing nucleotide triphosphate hydrolases"/>
    <property type="match status" value="3"/>
</dbReference>
<evidence type="ECO:0000256" key="12">
    <source>
        <dbReference type="ARBA" id="ARBA00039316"/>
    </source>
</evidence>
<dbReference type="RefSeq" id="WP_126496136.1">
    <property type="nucleotide sequence ID" value="NZ_CALYEE010000015.1"/>
</dbReference>
<evidence type="ECO:0000313" key="17">
    <source>
        <dbReference type="Proteomes" id="UP000264146"/>
    </source>
</evidence>
<keyword evidence="4" id="KW-0547">Nucleotide-binding</keyword>
<dbReference type="GO" id="GO:0003677">
    <property type="term" value="F:DNA binding"/>
    <property type="evidence" value="ECO:0007669"/>
    <property type="project" value="UniProtKB-KW"/>
</dbReference>
<evidence type="ECO:0000256" key="7">
    <source>
        <dbReference type="ARBA" id="ARBA00022840"/>
    </source>
</evidence>
<dbReference type="PANTHER" id="PTHR43152:SF3">
    <property type="entry name" value="UVRABC SYSTEM PROTEIN A"/>
    <property type="match status" value="1"/>
</dbReference>
<dbReference type="GO" id="GO:0004518">
    <property type="term" value="F:nuclease activity"/>
    <property type="evidence" value="ECO:0007669"/>
    <property type="project" value="UniProtKB-KW"/>
</dbReference>
<dbReference type="GO" id="GO:0016887">
    <property type="term" value="F:ATP hydrolysis activity"/>
    <property type="evidence" value="ECO:0007669"/>
    <property type="project" value="InterPro"/>
</dbReference>
<dbReference type="EMBL" id="UHEF01000001">
    <property type="protein sequence ID" value="SUM90380.1"/>
    <property type="molecule type" value="Genomic_DNA"/>
</dbReference>
<dbReference type="AlphaFoldDB" id="A0A7Z7QS46"/>
<evidence type="ECO:0000256" key="9">
    <source>
        <dbReference type="ARBA" id="ARBA00023125"/>
    </source>
</evidence>
<feature type="domain" description="ABC transporter" evidence="14">
    <location>
        <begin position="449"/>
        <end position="747"/>
    </location>
</feature>
<sequence length="755" mass="84411">MTTIHIHGARQNNLKNIHVNIPKHQLTVVTGRSGSGKSSLVFNTIAAESERLLNETYSSYIQHQLTQYEKPAVDQIENLPVAMVINQKRLGGNSRSTVGTISDIYASVRLLWSRIGEPFVGYSDIFSFNHPNGMCETCQGLGYVEDIDLNELIDFNRSLNEGAIRFPSFKPDSWRGKRYRYSGLFDNDKKLKDYTGEELDTFLYTEPTRLKNPPPEWPKTAKFEGLIHRFRRSFLINDNFEKKRFLKDVQRVVHQHTCPDCQGQRLNPKVLSCKINGLSIADFTALTIDEALLFLEQLQSDKAAYIIAPLKNQLQALHDIGLNYLTLNRETPTLSGGESQRIKLIRHLNTPLTDLVYIIDEPSVGLHPADIEKINEIMLNIRDKGNTVIIVEHDPDVIKIADHIIDIGPGAGKNGGQVTFEGTYEQLKKSNTDTGRALMRTHQLKPAVAHYQDWFHLNHISHNNLQDVSVSIPQNAQTVITGVAGSGKSSLIKSGFAQNPNAIFINQKGIHASSRSNLLTYMGVFDEVRAFFSQNTGLKKAMFSYNSDGACPNCNGKGVIKTELAFMPSFSQTCEVCHGTRYRPEVLEAKVEGYSIADVLALTVEEAISLFKDETTISKSLIALQKTGLSYMTLGQSLDTLSGGEIQRLKLSRYMTDHVSGKIFIFDEPTTGLHEDDIPILQQRFEQLVQDGNTVILIEHNLTMMTQADWLIDIGPGAGTRGGQILFSGPPQRLIETTHSATAQHLADYIHRQSF</sequence>
<evidence type="ECO:0000256" key="11">
    <source>
        <dbReference type="ARBA" id="ARBA00038000"/>
    </source>
</evidence>
<organism evidence="16">
    <name type="scientific">Staphylococcus schleiferi</name>
    <dbReference type="NCBI Taxonomy" id="1295"/>
    <lineage>
        <taxon>Bacteria</taxon>
        <taxon>Bacillati</taxon>
        <taxon>Bacillota</taxon>
        <taxon>Bacilli</taxon>
        <taxon>Bacillales</taxon>
        <taxon>Staphylococcaceae</taxon>
        <taxon>Staphylococcus</taxon>
    </lineage>
</organism>
<keyword evidence="7" id="KW-0067">ATP-binding</keyword>
<dbReference type="EMBL" id="LR962863">
    <property type="protein sequence ID" value="CAD7360728.1"/>
    <property type="molecule type" value="Genomic_DNA"/>
</dbReference>
<keyword evidence="2" id="KW-0963">Cytoplasm</keyword>
<reference evidence="15 17" key="2">
    <citation type="submission" date="2020-11" db="EMBL/GenBank/DDBJ databases">
        <authorList>
            <consortium name="Pathogen Informatics"/>
        </authorList>
    </citation>
    <scope>NUCLEOTIDE SEQUENCE [LARGE SCALE GENOMIC DNA]</scope>
    <source>
        <strain evidence="15 17">NCTC12218</strain>
    </source>
</reference>
<evidence type="ECO:0000313" key="16">
    <source>
        <dbReference type="EMBL" id="SUM90380.1"/>
    </source>
</evidence>
<dbReference type="GO" id="GO:0006281">
    <property type="term" value="P:DNA repair"/>
    <property type="evidence" value="ECO:0007669"/>
    <property type="project" value="UniProtKB-KW"/>
</dbReference>
<feature type="domain" description="ABC transporter" evidence="14">
    <location>
        <begin position="1"/>
        <end position="434"/>
    </location>
</feature>
<name>A0A7Z7QS46_STASC</name>
<evidence type="ECO:0000259" key="14">
    <source>
        <dbReference type="PROSITE" id="PS50893"/>
    </source>
</evidence>
<keyword evidence="8" id="KW-0267">Excision nuclease</keyword>
<keyword evidence="6" id="KW-0228">DNA excision</keyword>
<dbReference type="InterPro" id="IPR017871">
    <property type="entry name" value="ABC_transporter-like_CS"/>
</dbReference>
<dbReference type="GeneID" id="93791058"/>
<keyword evidence="3" id="KW-0677">Repeat</keyword>
<evidence type="ECO:0000256" key="10">
    <source>
        <dbReference type="ARBA" id="ARBA00023204"/>
    </source>
</evidence>
<protein>
    <recommendedName>
        <fullName evidence="12">UvrABC system protein A</fullName>
    </recommendedName>
    <alternativeName>
        <fullName evidence="13">Excinuclease ABC subunit A</fullName>
    </alternativeName>
</protein>
<dbReference type="SMART" id="SM00382">
    <property type="entry name" value="AAA"/>
    <property type="match status" value="2"/>
</dbReference>
<accession>A0A7Z7QS46</accession>
<comment type="similarity">
    <text evidence="11">Belongs to the ABC transporter superfamily. UvrA family.</text>
</comment>
<dbReference type="SUPFAM" id="SSF52540">
    <property type="entry name" value="P-loop containing nucleoside triphosphate hydrolases"/>
    <property type="match status" value="2"/>
</dbReference>
<evidence type="ECO:0000256" key="13">
    <source>
        <dbReference type="ARBA" id="ARBA00042156"/>
    </source>
</evidence>
<dbReference type="GO" id="GO:0005737">
    <property type="term" value="C:cytoplasm"/>
    <property type="evidence" value="ECO:0007669"/>
    <property type="project" value="UniProtKB-SubCell"/>
</dbReference>
<dbReference type="Gene3D" id="1.10.8.280">
    <property type="entry name" value="ABC transporter ATPase domain-like"/>
    <property type="match status" value="1"/>
</dbReference>
<gene>
    <name evidence="16" type="primary">uvrA_2</name>
    <name evidence="16" type="ORF">NCTC12218_02430</name>
</gene>
<evidence type="ECO:0000313" key="15">
    <source>
        <dbReference type="EMBL" id="CAD7360728.1"/>
    </source>
</evidence>
<comment type="subcellular location">
    <subcellularLocation>
        <location evidence="1">Cytoplasm</location>
    </subcellularLocation>
</comment>